<organism evidence="2">
    <name type="scientific">Tetraselmis sp. GSL018</name>
    <dbReference type="NCBI Taxonomy" id="582737"/>
    <lineage>
        <taxon>Eukaryota</taxon>
        <taxon>Viridiplantae</taxon>
        <taxon>Chlorophyta</taxon>
        <taxon>core chlorophytes</taxon>
        <taxon>Chlorodendrophyceae</taxon>
        <taxon>Chlorodendrales</taxon>
        <taxon>Chlorodendraceae</taxon>
        <taxon>Tetraselmis</taxon>
    </lineage>
</organism>
<evidence type="ECO:0000313" key="1">
    <source>
        <dbReference type="EMBL" id="JAC73701.1"/>
    </source>
</evidence>
<gene>
    <name evidence="2" type="ORF">TSPGSL018_14680</name>
    <name evidence="1" type="ORF">TSPGSL018_28109</name>
</gene>
<accession>A0A061S343</accession>
<sequence>MDDVLEPRNLLRAEDEGVDAAAAAREAGDIIGVEAELAQLPHDDGDPLQLLVADCEEGSAASAPRADGVLHIEAEVAEALHHAGRLVELGVAEPEDRRPAAPPQLDQLLDNEAHLLKPADDLLGMLQLCVRHPEQRRAAARVEGCDPMQVEAHGREMPHHDLRLLKVPLTHPHQHHPAAGDVLQHLARVEAEPPEPVHDDGRLLQRRVVEREHVQGPRPPHAHEVVGLDAHLREPPRGVEHLPGAAVLLGQEGGERGPARIGADQLLRVEAGPAQGTEEARDGPQVAQGDPQSARACRFVQLQLHAGLPQQAQSQRRGFPLILRTGYPQGAAALHLVFNLGLRRDVQPDAPQEGDNVFSFTAAVVCGRIVVRLGLKLFPKRACQLHSLVIGYLFLCRCRRERSEQPENHGSGPLQQSCHHP</sequence>
<dbReference type="EMBL" id="GBEZ01006789">
    <property type="protein sequence ID" value="JAC78628.1"/>
    <property type="molecule type" value="Transcribed_RNA"/>
</dbReference>
<proteinExistence type="predicted"/>
<evidence type="ECO:0000313" key="2">
    <source>
        <dbReference type="EMBL" id="JAC78628.1"/>
    </source>
</evidence>
<protein>
    <submittedName>
        <fullName evidence="2">Uncharacterized protein</fullName>
    </submittedName>
</protein>
<dbReference type="EMBL" id="GBEZ01012160">
    <property type="protein sequence ID" value="JAC73701.1"/>
    <property type="molecule type" value="Transcribed_RNA"/>
</dbReference>
<dbReference type="AlphaFoldDB" id="A0A061S343"/>
<reference evidence="2" key="1">
    <citation type="submission" date="2014-05" db="EMBL/GenBank/DDBJ databases">
        <title>The transcriptome of the halophilic microalga Tetraselmis sp. GSL018 isolated from the Great Salt Lake, Utah.</title>
        <authorList>
            <person name="Jinkerson R.E."/>
            <person name="D'Adamo S."/>
            <person name="Posewitz M.C."/>
        </authorList>
    </citation>
    <scope>NUCLEOTIDE SEQUENCE</scope>
    <source>
        <strain evidence="2">GSL018</strain>
    </source>
</reference>
<name>A0A061S343_9CHLO</name>